<keyword evidence="6" id="KW-1133">Transmembrane helix</keyword>
<dbReference type="GO" id="GO:0016616">
    <property type="term" value="F:oxidoreductase activity, acting on the CH-OH group of donors, NAD or NADP as acceptor"/>
    <property type="evidence" value="ECO:0007669"/>
    <property type="project" value="TreeGrafter"/>
</dbReference>
<dbReference type="PANTHER" id="PTHR44668:SF4">
    <property type="entry name" value="DEHYDROGENASE_REDUCTASE SDR FAMILY MEMBER 7C-A"/>
    <property type="match status" value="1"/>
</dbReference>
<evidence type="ECO:0000313" key="8">
    <source>
        <dbReference type="Proteomes" id="UP000316079"/>
    </source>
</evidence>
<dbReference type="OrthoDB" id="5307821at2759"/>
<keyword evidence="4" id="KW-0560">Oxidoreductase</keyword>
<keyword evidence="2" id="KW-0732">Signal</keyword>
<evidence type="ECO:0000256" key="3">
    <source>
        <dbReference type="ARBA" id="ARBA00022857"/>
    </source>
</evidence>
<dbReference type="InterPro" id="IPR036291">
    <property type="entry name" value="NAD(P)-bd_dom_sf"/>
</dbReference>
<evidence type="ECO:0000256" key="5">
    <source>
        <dbReference type="ARBA" id="ARBA00023027"/>
    </source>
</evidence>
<proteinExistence type="inferred from homology"/>
<dbReference type="EMBL" id="SRMA01026455">
    <property type="protein sequence ID" value="TRY83765.1"/>
    <property type="molecule type" value="Genomic_DNA"/>
</dbReference>
<dbReference type="InterPro" id="IPR020904">
    <property type="entry name" value="Sc_DH/Rdtase_CS"/>
</dbReference>
<dbReference type="Gene3D" id="3.40.50.720">
    <property type="entry name" value="NAD(P)-binding Rossmann-like Domain"/>
    <property type="match status" value="1"/>
</dbReference>
<evidence type="ECO:0000256" key="1">
    <source>
        <dbReference type="ARBA" id="ARBA00006484"/>
    </source>
</evidence>
<keyword evidence="6" id="KW-0472">Membrane</keyword>
<dbReference type="InterPro" id="IPR002347">
    <property type="entry name" value="SDR_fam"/>
</dbReference>
<dbReference type="Proteomes" id="UP000316079">
    <property type="component" value="Unassembled WGS sequence"/>
</dbReference>
<dbReference type="PRINTS" id="PR00081">
    <property type="entry name" value="GDHRDH"/>
</dbReference>
<evidence type="ECO:0008006" key="9">
    <source>
        <dbReference type="Google" id="ProtNLM"/>
    </source>
</evidence>
<evidence type="ECO:0000313" key="7">
    <source>
        <dbReference type="EMBL" id="TRY83765.1"/>
    </source>
</evidence>
<dbReference type="CDD" id="cd05332">
    <property type="entry name" value="11beta-HSD1_like_SDR_c"/>
    <property type="match status" value="1"/>
</dbReference>
<keyword evidence="8" id="KW-1185">Reference proteome</keyword>
<dbReference type="Pfam" id="PF00106">
    <property type="entry name" value="adh_short"/>
    <property type="match status" value="1"/>
</dbReference>
<dbReference type="InterPro" id="IPR052148">
    <property type="entry name" value="SDR_family_member_7C"/>
</dbReference>
<keyword evidence="5" id="KW-0520">NAD</keyword>
<evidence type="ECO:0000256" key="6">
    <source>
        <dbReference type="SAM" id="Phobius"/>
    </source>
</evidence>
<evidence type="ECO:0000256" key="2">
    <source>
        <dbReference type="ARBA" id="ARBA00022729"/>
    </source>
</evidence>
<organism evidence="7 8">
    <name type="scientific">Danionella cerebrum</name>
    <dbReference type="NCBI Taxonomy" id="2873325"/>
    <lineage>
        <taxon>Eukaryota</taxon>
        <taxon>Metazoa</taxon>
        <taxon>Chordata</taxon>
        <taxon>Craniata</taxon>
        <taxon>Vertebrata</taxon>
        <taxon>Euteleostomi</taxon>
        <taxon>Actinopterygii</taxon>
        <taxon>Neopterygii</taxon>
        <taxon>Teleostei</taxon>
        <taxon>Ostariophysi</taxon>
        <taxon>Cypriniformes</taxon>
        <taxon>Danionidae</taxon>
        <taxon>Danioninae</taxon>
        <taxon>Danionella</taxon>
    </lineage>
</organism>
<accession>A0A553Q1E2</accession>
<feature type="non-terminal residue" evidence="7">
    <location>
        <position position="1"/>
    </location>
</feature>
<dbReference type="PROSITE" id="PS00061">
    <property type="entry name" value="ADH_SHORT"/>
    <property type="match status" value="1"/>
</dbReference>
<evidence type="ECO:0000256" key="4">
    <source>
        <dbReference type="ARBA" id="ARBA00023002"/>
    </source>
</evidence>
<dbReference type="PANTHER" id="PTHR44668">
    <property type="match status" value="1"/>
</dbReference>
<comment type="caution">
    <text evidence="7">The sequence shown here is derived from an EMBL/GenBank/DDBJ whole genome shotgun (WGS) entry which is preliminary data.</text>
</comment>
<dbReference type="STRING" id="623744.A0A553Q1E2"/>
<name>A0A553Q1E2_9TELE</name>
<dbReference type="SUPFAM" id="SSF51735">
    <property type="entry name" value="NAD(P)-binding Rossmann-fold domains"/>
    <property type="match status" value="1"/>
</dbReference>
<reference evidence="7 8" key="1">
    <citation type="journal article" date="2019" name="Sci. Data">
        <title>Hybrid genome assembly and annotation of Danionella translucida.</title>
        <authorList>
            <person name="Kadobianskyi M."/>
            <person name="Schulze L."/>
            <person name="Schuelke M."/>
            <person name="Judkewitz B."/>
        </authorList>
    </citation>
    <scope>NUCLEOTIDE SEQUENCE [LARGE SCALE GENOMIC DNA]</scope>
    <source>
        <strain evidence="7 8">Bolton</strain>
    </source>
</reference>
<protein>
    <recommendedName>
        <fullName evidence="9">Dehydrogenase/reductase SDR family member 7C</fullName>
    </recommendedName>
</protein>
<comment type="similarity">
    <text evidence="1">Belongs to the short-chain dehydrogenases/reductases (SDR) family.</text>
</comment>
<gene>
    <name evidence="7" type="ORF">DNTS_025257</name>
</gene>
<keyword evidence="6" id="KW-0812">Transmembrane</keyword>
<keyword evidence="3" id="KW-0521">NADP</keyword>
<feature type="transmembrane region" description="Helical" evidence="6">
    <location>
        <begin position="72"/>
        <end position="94"/>
    </location>
</feature>
<dbReference type="GO" id="GO:0006874">
    <property type="term" value="P:intracellular calcium ion homeostasis"/>
    <property type="evidence" value="ECO:0007669"/>
    <property type="project" value="TreeGrafter"/>
</dbReference>
<sequence length="510" mass="56009">TLPCLRLHHTARKGSSGRFPGENELCSKHSSARDRAPSAFLMEGGRDLADPRLEFHVLSREFRGARSDAERMAVPSVMVLPLLIVLFAGVYYVYNELMRLMSKSTLRNKVVVITDSVSGVGSECARLFHAAGARLVLCGPSWDKLESLYDSLTSGADPSQTFSPKLVLLDFSDVEQTECVSTEILECFGCVDVCVCNSSLKLKAPALDLSLDMDRTLMDVNYFGPATLAKGLLPSMISRRSGQFVLVSSIQGKLALPFRTCYAASKHAVQAFFDSLRAEVEEFGISISTINHTYINAGEQEATPTPKATPTSPIIAYVQRLLNTHGVSPSRLALEVERSVNRKTREVVLAHPIPHLALLARTVVPGGFFSVVAAGVRDLHTTQLSETEASWELWINKYLMVSLPCCRAQMCPAGGSTLPQIRRRNPPAADAPGCRGSSRLSCREHSQRSTWFLARLWNEISLQRRRLQSRYGQSVSLGSSALYFTAWTEDETVEVYAGPQRVPPALAVSQ</sequence>
<dbReference type="AlphaFoldDB" id="A0A553Q1E2"/>